<reference evidence="2" key="1">
    <citation type="submission" date="2023-07" db="EMBL/GenBank/DDBJ databases">
        <title>draft genome sequence of fig (Ficus carica).</title>
        <authorList>
            <person name="Takahashi T."/>
            <person name="Nishimura K."/>
        </authorList>
    </citation>
    <scope>NUCLEOTIDE SEQUENCE</scope>
</reference>
<name>A0AA88AFA1_FICCA</name>
<gene>
    <name evidence="2" type="ORF">TIFTF001_019993</name>
</gene>
<dbReference type="EMBL" id="BTGU01000035">
    <property type="protein sequence ID" value="GMN50835.1"/>
    <property type="molecule type" value="Genomic_DNA"/>
</dbReference>
<evidence type="ECO:0000256" key="1">
    <source>
        <dbReference type="SAM" id="MobiDB-lite"/>
    </source>
</evidence>
<sequence length="66" mass="7272">MQMFLSQQALMFGPVTTCVGSTRGSQPLPDPTRLPSHWESPEPLVPRHPPINEDDDENEDAADLGD</sequence>
<evidence type="ECO:0000313" key="2">
    <source>
        <dbReference type="EMBL" id="GMN50835.1"/>
    </source>
</evidence>
<dbReference type="AlphaFoldDB" id="A0AA88AFA1"/>
<accession>A0AA88AFA1</accession>
<proteinExistence type="predicted"/>
<protein>
    <submittedName>
        <fullName evidence="2">Uncharacterized protein</fullName>
    </submittedName>
</protein>
<organism evidence="2 3">
    <name type="scientific">Ficus carica</name>
    <name type="common">Common fig</name>
    <dbReference type="NCBI Taxonomy" id="3494"/>
    <lineage>
        <taxon>Eukaryota</taxon>
        <taxon>Viridiplantae</taxon>
        <taxon>Streptophyta</taxon>
        <taxon>Embryophyta</taxon>
        <taxon>Tracheophyta</taxon>
        <taxon>Spermatophyta</taxon>
        <taxon>Magnoliopsida</taxon>
        <taxon>eudicotyledons</taxon>
        <taxon>Gunneridae</taxon>
        <taxon>Pentapetalae</taxon>
        <taxon>rosids</taxon>
        <taxon>fabids</taxon>
        <taxon>Rosales</taxon>
        <taxon>Moraceae</taxon>
        <taxon>Ficeae</taxon>
        <taxon>Ficus</taxon>
    </lineage>
</organism>
<keyword evidence="3" id="KW-1185">Reference proteome</keyword>
<comment type="caution">
    <text evidence="2">The sequence shown here is derived from an EMBL/GenBank/DDBJ whole genome shotgun (WGS) entry which is preliminary data.</text>
</comment>
<dbReference type="Proteomes" id="UP001187192">
    <property type="component" value="Unassembled WGS sequence"/>
</dbReference>
<feature type="region of interest" description="Disordered" evidence="1">
    <location>
        <begin position="17"/>
        <end position="66"/>
    </location>
</feature>
<evidence type="ECO:0000313" key="3">
    <source>
        <dbReference type="Proteomes" id="UP001187192"/>
    </source>
</evidence>
<feature type="compositionally biased region" description="Acidic residues" evidence="1">
    <location>
        <begin position="52"/>
        <end position="66"/>
    </location>
</feature>